<dbReference type="InterPro" id="IPR002645">
    <property type="entry name" value="STAS_dom"/>
</dbReference>
<protein>
    <recommendedName>
        <fullName evidence="1">STAS domain-containing protein</fullName>
    </recommendedName>
</protein>
<dbReference type="PANTHER" id="PTHR33495">
    <property type="entry name" value="ANTI-SIGMA FACTOR ANTAGONIST TM_1081-RELATED-RELATED"/>
    <property type="match status" value="1"/>
</dbReference>
<organism evidence="2">
    <name type="scientific">hydrothermal vent metagenome</name>
    <dbReference type="NCBI Taxonomy" id="652676"/>
    <lineage>
        <taxon>unclassified sequences</taxon>
        <taxon>metagenomes</taxon>
        <taxon>ecological metagenomes</taxon>
    </lineage>
</organism>
<dbReference type="AlphaFoldDB" id="A0A3B0YJK1"/>
<dbReference type="PROSITE" id="PS50801">
    <property type="entry name" value="STAS"/>
    <property type="match status" value="1"/>
</dbReference>
<dbReference type="Pfam" id="PF01740">
    <property type="entry name" value="STAS"/>
    <property type="match status" value="1"/>
</dbReference>
<evidence type="ECO:0000259" key="1">
    <source>
        <dbReference type="PROSITE" id="PS50801"/>
    </source>
</evidence>
<evidence type="ECO:0000313" key="2">
    <source>
        <dbReference type="EMBL" id="VAW74399.1"/>
    </source>
</evidence>
<dbReference type="CDD" id="cd07043">
    <property type="entry name" value="STAS_anti-anti-sigma_factors"/>
    <property type="match status" value="1"/>
</dbReference>
<dbReference type="InterPro" id="IPR036513">
    <property type="entry name" value="STAS_dom_sf"/>
</dbReference>
<feature type="domain" description="STAS" evidence="1">
    <location>
        <begin position="13"/>
        <end position="99"/>
    </location>
</feature>
<dbReference type="SUPFAM" id="SSF52091">
    <property type="entry name" value="SpoIIaa-like"/>
    <property type="match status" value="1"/>
</dbReference>
<sequence>MGVALKKDGTDSVIISVSGRFDFSFHKEFREAYKETESAQHVVVDMSATEYIDSSALGMLLLLREHTGSGGDGIEISGCNDSIKKVLILSKFDKMFTIK</sequence>
<accession>A0A3B0YJK1</accession>
<gene>
    <name evidence="2" type="ORF">MNBD_GAMMA12-153</name>
</gene>
<name>A0A3B0YJK1_9ZZZZ</name>
<dbReference type="GO" id="GO:0043856">
    <property type="term" value="F:anti-sigma factor antagonist activity"/>
    <property type="evidence" value="ECO:0007669"/>
    <property type="project" value="TreeGrafter"/>
</dbReference>
<dbReference type="PANTHER" id="PTHR33495:SF15">
    <property type="entry name" value="STAS DOMAIN-CONTAINING PROTEIN"/>
    <property type="match status" value="1"/>
</dbReference>
<dbReference type="EMBL" id="UOFL01000058">
    <property type="protein sequence ID" value="VAW74399.1"/>
    <property type="molecule type" value="Genomic_DNA"/>
</dbReference>
<dbReference type="Gene3D" id="3.30.750.24">
    <property type="entry name" value="STAS domain"/>
    <property type="match status" value="1"/>
</dbReference>
<proteinExistence type="predicted"/>
<reference evidence="2" key="1">
    <citation type="submission" date="2018-06" db="EMBL/GenBank/DDBJ databases">
        <authorList>
            <person name="Zhirakovskaya E."/>
        </authorList>
    </citation>
    <scope>NUCLEOTIDE SEQUENCE</scope>
</reference>